<dbReference type="EMBL" id="OY731403">
    <property type="protein sequence ID" value="CAJ1965246.1"/>
    <property type="molecule type" value="Genomic_DNA"/>
</dbReference>
<keyword evidence="2" id="KW-1185">Reference proteome</keyword>
<proteinExistence type="predicted"/>
<evidence type="ECO:0000313" key="2">
    <source>
        <dbReference type="Proteomes" id="UP001189624"/>
    </source>
</evidence>
<sequence length="57" mass="6199">DLVGHLVAHSQGIGRAWSLPLAKPLSKVTSVSRAQTPKSDPKSRDDLTLKCELFIVM</sequence>
<dbReference type="AlphaFoldDB" id="A0AA86VT47"/>
<protein>
    <submittedName>
        <fullName evidence="1">Uncharacterized protein</fullName>
    </submittedName>
</protein>
<feature type="non-terminal residue" evidence="1">
    <location>
        <position position="57"/>
    </location>
</feature>
<organism evidence="1 2">
    <name type="scientific">Sphenostylis stenocarpa</name>
    <dbReference type="NCBI Taxonomy" id="92480"/>
    <lineage>
        <taxon>Eukaryota</taxon>
        <taxon>Viridiplantae</taxon>
        <taxon>Streptophyta</taxon>
        <taxon>Embryophyta</taxon>
        <taxon>Tracheophyta</taxon>
        <taxon>Spermatophyta</taxon>
        <taxon>Magnoliopsida</taxon>
        <taxon>eudicotyledons</taxon>
        <taxon>Gunneridae</taxon>
        <taxon>Pentapetalae</taxon>
        <taxon>rosids</taxon>
        <taxon>fabids</taxon>
        <taxon>Fabales</taxon>
        <taxon>Fabaceae</taxon>
        <taxon>Papilionoideae</taxon>
        <taxon>50 kb inversion clade</taxon>
        <taxon>NPAAA clade</taxon>
        <taxon>indigoferoid/millettioid clade</taxon>
        <taxon>Phaseoleae</taxon>
        <taxon>Sphenostylis</taxon>
    </lineage>
</organism>
<dbReference type="Gramene" id="rna-AYBTSS11_LOCUS20738">
    <property type="protein sequence ID" value="CAJ1965246.1"/>
    <property type="gene ID" value="gene-AYBTSS11_LOCUS20738"/>
</dbReference>
<accession>A0AA86VT47</accession>
<feature type="non-terminal residue" evidence="1">
    <location>
        <position position="1"/>
    </location>
</feature>
<evidence type="ECO:0000313" key="1">
    <source>
        <dbReference type="EMBL" id="CAJ1965246.1"/>
    </source>
</evidence>
<reference evidence="1" key="1">
    <citation type="submission" date="2023-10" db="EMBL/GenBank/DDBJ databases">
        <authorList>
            <person name="Domelevo Entfellner J.-B."/>
        </authorList>
    </citation>
    <scope>NUCLEOTIDE SEQUENCE</scope>
</reference>
<dbReference type="Proteomes" id="UP001189624">
    <property type="component" value="Chromosome 6"/>
</dbReference>
<name>A0AA86VT47_9FABA</name>
<gene>
    <name evidence="1" type="ORF">AYBTSS11_LOCUS20738</name>
</gene>